<sequence length="393" mass="43327">MRGSAQEVECTASRRSGPRRWLRAVEWLIAAGHHPRANATTLAVARDLGARMDFDTGHVRYCLDETAARLGVSRATVKRHVAVLRELGALAWVVHGTKTNIRRLLGLGGYAGTATIYAAVIPPVYDHAMGHTIVGSGYGARTVIDQRGQAPKAVDNSPVDNPSSGSCAPPSLTVVEEESQVQMVGGFNNTPRERASRRTAPLPHQTTSSNSQGQDGHTRRTPQQAAREIRETQLVRAMVNWTQGERVRRLAFVLRPFFDRGLNAPDIAAELHGLCLRGKPKQPATFIQARIARQAERDAARKYDLEHAVAPTDSPAWQAYQNNQHSLTALVADDSARTDEDRRRARLYAWDQWEDVADHYDEDPDDALDLYGTKLCSYAVGKAARAQEAYARV</sequence>
<comment type="caution">
    <text evidence="2">The sequence shown here is derived from an EMBL/GenBank/DDBJ whole genome shotgun (WGS) entry which is preliminary data.</text>
</comment>
<evidence type="ECO:0000256" key="1">
    <source>
        <dbReference type="SAM" id="MobiDB-lite"/>
    </source>
</evidence>
<name>A0ABP6NP14_9ACTN</name>
<feature type="region of interest" description="Disordered" evidence="1">
    <location>
        <begin position="148"/>
        <end position="171"/>
    </location>
</feature>
<evidence type="ECO:0000313" key="3">
    <source>
        <dbReference type="Proteomes" id="UP001501637"/>
    </source>
</evidence>
<dbReference type="EMBL" id="BAAAUG010000255">
    <property type="protein sequence ID" value="GAA3154418.1"/>
    <property type="molecule type" value="Genomic_DNA"/>
</dbReference>
<feature type="region of interest" description="Disordered" evidence="1">
    <location>
        <begin position="187"/>
        <end position="226"/>
    </location>
</feature>
<reference evidence="3" key="1">
    <citation type="journal article" date="2019" name="Int. J. Syst. Evol. Microbiol.">
        <title>The Global Catalogue of Microorganisms (GCM) 10K type strain sequencing project: providing services to taxonomists for standard genome sequencing and annotation.</title>
        <authorList>
            <consortium name="The Broad Institute Genomics Platform"/>
            <consortium name="The Broad Institute Genome Sequencing Center for Infectious Disease"/>
            <person name="Wu L."/>
            <person name="Ma J."/>
        </authorList>
    </citation>
    <scope>NUCLEOTIDE SEQUENCE [LARGE SCALE GENOMIC DNA]</scope>
    <source>
        <strain evidence="3">JCM 9092</strain>
    </source>
</reference>
<dbReference type="Proteomes" id="UP001501637">
    <property type="component" value="Unassembled WGS sequence"/>
</dbReference>
<gene>
    <name evidence="2" type="ORF">GCM10010449_84580</name>
</gene>
<protein>
    <submittedName>
        <fullName evidence="2">Cell wall protein</fullName>
    </submittedName>
</protein>
<proteinExistence type="predicted"/>
<evidence type="ECO:0000313" key="2">
    <source>
        <dbReference type="EMBL" id="GAA3154418.1"/>
    </source>
</evidence>
<organism evidence="2 3">
    <name type="scientific">Streptomyces rectiviolaceus</name>
    <dbReference type="NCBI Taxonomy" id="332591"/>
    <lineage>
        <taxon>Bacteria</taxon>
        <taxon>Bacillati</taxon>
        <taxon>Actinomycetota</taxon>
        <taxon>Actinomycetes</taxon>
        <taxon>Kitasatosporales</taxon>
        <taxon>Streptomycetaceae</taxon>
        <taxon>Streptomyces</taxon>
    </lineage>
</organism>
<accession>A0ABP6NP14</accession>
<keyword evidence="3" id="KW-1185">Reference proteome</keyword>
<feature type="compositionally biased region" description="Polar residues" evidence="1">
    <location>
        <begin position="204"/>
        <end position="215"/>
    </location>
</feature>